<dbReference type="SUPFAM" id="SSF63817">
    <property type="entry name" value="Sortase"/>
    <property type="match status" value="1"/>
</dbReference>
<accession>F2N783</accession>
<dbReference type="HOGENOM" id="CLU_045680_1_1_11"/>
<dbReference type="Proteomes" id="UP000006851">
    <property type="component" value="Chromosome"/>
</dbReference>
<proteinExistence type="predicted"/>
<reference evidence="5" key="1">
    <citation type="journal article" date="2013" name="Stand. Genomic Sci.">
        <title>Complete genome sequence of Coriobacterium glomerans type strain (PW2(T)) from the midgut of Pyrrhocoris apterus L. (red soldier bug).</title>
        <authorList>
            <person name="Stackebrandt E."/>
            <person name="Zeytun A."/>
            <person name="Lapidus A."/>
            <person name="Nolan M."/>
            <person name="Lucas S."/>
            <person name="Hammon N."/>
            <person name="Deshpande S."/>
            <person name="Cheng J.F."/>
            <person name="Tapia R."/>
            <person name="Goodwin L.A."/>
            <person name="Pitluck S."/>
            <person name="Liolios K."/>
            <person name="Pagani I."/>
            <person name="Ivanova N."/>
            <person name="Mavromatis K."/>
            <person name="Mikhailova N."/>
            <person name="Huntemann M."/>
            <person name="Pati A."/>
            <person name="Chen A."/>
            <person name="Palaniappan K."/>
            <person name="Chang Y.J."/>
            <person name="Land M."/>
            <person name="Hauser L."/>
            <person name="Rohde M."/>
            <person name="Pukall R."/>
            <person name="Goker M."/>
            <person name="Detter J.C."/>
            <person name="Woyke T."/>
            <person name="Bristow J."/>
            <person name="Eisen J.A."/>
            <person name="Markowitz V."/>
            <person name="Hugenholtz P."/>
            <person name="Kyrpides N.C."/>
            <person name="Klenk H.P."/>
        </authorList>
    </citation>
    <scope>NUCLEOTIDE SEQUENCE</scope>
    <source>
        <strain evidence="5">ATCC 49209 / DSM 20642 / JCM 10262 / PW2</strain>
    </source>
</reference>
<dbReference type="CDD" id="cd05827">
    <property type="entry name" value="Sortase_C"/>
    <property type="match status" value="1"/>
</dbReference>
<dbReference type="KEGG" id="cgo:Corgl_0440"/>
<evidence type="ECO:0000313" key="4">
    <source>
        <dbReference type="EMBL" id="AEB06558.1"/>
    </source>
</evidence>
<protein>
    <submittedName>
        <fullName evidence="4">Sortase family protein</fullName>
    </submittedName>
</protein>
<dbReference type="InterPro" id="IPR042002">
    <property type="entry name" value="Sortase_C"/>
</dbReference>
<dbReference type="InterPro" id="IPR023365">
    <property type="entry name" value="Sortase_dom-sf"/>
</dbReference>
<dbReference type="EMBL" id="CP002628">
    <property type="protein sequence ID" value="AEB06558.1"/>
    <property type="molecule type" value="Genomic_DNA"/>
</dbReference>
<dbReference type="RefSeq" id="WP_013708301.1">
    <property type="nucleotide sequence ID" value="NC_015389.1"/>
</dbReference>
<dbReference type="InterPro" id="IPR005754">
    <property type="entry name" value="Sortase"/>
</dbReference>
<dbReference type="GO" id="GO:0016787">
    <property type="term" value="F:hydrolase activity"/>
    <property type="evidence" value="ECO:0007669"/>
    <property type="project" value="UniProtKB-KW"/>
</dbReference>
<evidence type="ECO:0000256" key="1">
    <source>
        <dbReference type="ARBA" id="ARBA00022801"/>
    </source>
</evidence>
<organism evidence="4 5">
    <name type="scientific">Coriobacterium glomerans (strain ATCC 49209 / DSM 20642 / JCM 10262 / PW2)</name>
    <dbReference type="NCBI Taxonomy" id="700015"/>
    <lineage>
        <taxon>Bacteria</taxon>
        <taxon>Bacillati</taxon>
        <taxon>Actinomycetota</taxon>
        <taxon>Coriobacteriia</taxon>
        <taxon>Coriobacteriales</taxon>
        <taxon>Coriobacteriaceae</taxon>
        <taxon>Coriobacterium</taxon>
    </lineage>
</organism>
<dbReference type="Gene3D" id="2.40.260.10">
    <property type="entry name" value="Sortase"/>
    <property type="match status" value="1"/>
</dbReference>
<feature type="active site" description="Acyl-thioester intermediate" evidence="2">
    <location>
        <position position="234"/>
    </location>
</feature>
<keyword evidence="3" id="KW-1133">Transmembrane helix</keyword>
<dbReference type="NCBIfam" id="TIGR01076">
    <property type="entry name" value="sortase_fam"/>
    <property type="match status" value="1"/>
</dbReference>
<evidence type="ECO:0000256" key="3">
    <source>
        <dbReference type="SAM" id="Phobius"/>
    </source>
</evidence>
<gene>
    <name evidence="4" type="ordered locus">Corgl_0440</name>
</gene>
<feature type="transmembrane region" description="Helical" evidence="3">
    <location>
        <begin position="287"/>
        <end position="308"/>
    </location>
</feature>
<dbReference type="AlphaFoldDB" id="F2N783"/>
<dbReference type="Pfam" id="PF04203">
    <property type="entry name" value="Sortase"/>
    <property type="match status" value="1"/>
</dbReference>
<evidence type="ECO:0000313" key="5">
    <source>
        <dbReference type="Proteomes" id="UP000006851"/>
    </source>
</evidence>
<keyword evidence="5" id="KW-1185">Reference proteome</keyword>
<dbReference type="eggNOG" id="COG3764">
    <property type="taxonomic scope" value="Bacteria"/>
</dbReference>
<name>F2N783_CORGP</name>
<keyword evidence="1" id="KW-0378">Hydrolase</keyword>
<keyword evidence="3" id="KW-0812">Transmembrane</keyword>
<keyword evidence="3" id="KW-0472">Membrane</keyword>
<dbReference type="STRING" id="700015.Corgl_0440"/>
<sequence length="343" mass="37180">MPRARKRGAQCPASKVSLVLSIVLFMLGAAFIFYPAASSIAARGESDAALSKMRRELVQGSAAQQTSVDGGVTYRSKSNDSTYLKLQRYNEAVRTGTSQQINDPFAFNGGELNDLGLPDGIIGSITIPRMSVTLPLYLGATDDHMNKGAGIIAGTSMPLGEKDSNTVVAAHRGALHGLLMFRNIESMQPGDQVVVETPWETIVYATVSTKIIDKADADALNIQSGRDMLTLFTCHPYGQNSQRYLVFCEKTDAKPKAADPGAIADAITGFLPPTASTASPMLVFEDWLRILGLALTVLCGLAILTSAWRLYRQSRERKHAARVRALTARNDAERCREGRDDRQ</sequence>
<dbReference type="MEROPS" id="C60.007"/>
<evidence type="ECO:0000256" key="2">
    <source>
        <dbReference type="PIRSR" id="PIRSR605754-1"/>
    </source>
</evidence>
<feature type="active site" description="Proton donor/acceptor" evidence="2">
    <location>
        <position position="171"/>
    </location>
</feature>